<reference evidence="1 2" key="1">
    <citation type="journal article" date="2010" name="Proc. Natl. Acad. Sci. U.S.A.">
        <title>Insights into evolution of multicellular fungi from the assembled chromosomes of the mushroom Coprinopsis cinerea (Coprinus cinereus).</title>
        <authorList>
            <person name="Stajich J.E."/>
            <person name="Wilke S.K."/>
            <person name="Ahren D."/>
            <person name="Au C.H."/>
            <person name="Birren B.W."/>
            <person name="Borodovsky M."/>
            <person name="Burns C."/>
            <person name="Canback B."/>
            <person name="Casselton L.A."/>
            <person name="Cheng C.K."/>
            <person name="Deng J."/>
            <person name="Dietrich F.S."/>
            <person name="Fargo D.C."/>
            <person name="Farman M.L."/>
            <person name="Gathman A.C."/>
            <person name="Goldberg J."/>
            <person name="Guigo R."/>
            <person name="Hoegger P.J."/>
            <person name="Hooker J.B."/>
            <person name="Huggins A."/>
            <person name="James T.Y."/>
            <person name="Kamada T."/>
            <person name="Kilaru S."/>
            <person name="Kodira C."/>
            <person name="Kues U."/>
            <person name="Kupfer D."/>
            <person name="Kwan H.S."/>
            <person name="Lomsadze A."/>
            <person name="Li W."/>
            <person name="Lilly W.W."/>
            <person name="Ma L.J."/>
            <person name="Mackey A.J."/>
            <person name="Manning G."/>
            <person name="Martin F."/>
            <person name="Muraguchi H."/>
            <person name="Natvig D.O."/>
            <person name="Palmerini H."/>
            <person name="Ramesh M.A."/>
            <person name="Rehmeyer C.J."/>
            <person name="Roe B.A."/>
            <person name="Shenoy N."/>
            <person name="Stanke M."/>
            <person name="Ter-Hovhannisyan V."/>
            <person name="Tunlid A."/>
            <person name="Velagapudi R."/>
            <person name="Vision T.J."/>
            <person name="Zeng Q."/>
            <person name="Zolan M.E."/>
            <person name="Pukkila P.J."/>
        </authorList>
    </citation>
    <scope>NUCLEOTIDE SEQUENCE [LARGE SCALE GENOMIC DNA]</scope>
    <source>
        <strain evidence="2">Okayama-7 / 130 / ATCC MYA-4618 / FGSC 9003</strain>
    </source>
</reference>
<gene>
    <name evidence="1" type="ORF">CC1G_14456</name>
</gene>
<accession>D6RM35</accession>
<evidence type="ECO:0000313" key="2">
    <source>
        <dbReference type="Proteomes" id="UP000001861"/>
    </source>
</evidence>
<dbReference type="VEuPathDB" id="FungiDB:CC1G_14456"/>
<sequence length="106" mass="11851">MGGRGRTLAYSPPSTCCSCRLEITLRFHLAATFAKVNTRSGFASVLLVFLWSLSQYKRLTEECDVLVPRGRAKGKSQPDLPNAKCYHRRPKYNCWPCRLGGGSSRP</sequence>
<protein>
    <submittedName>
        <fullName evidence="1">Uncharacterized protein</fullName>
    </submittedName>
</protein>
<dbReference type="KEGG" id="cci:CC1G_14456"/>
<name>D6RM35_COPC7</name>
<dbReference type="InParanoid" id="D6RM35"/>
<keyword evidence="2" id="KW-1185">Reference proteome</keyword>
<dbReference type="EMBL" id="AACS02000004">
    <property type="protein sequence ID" value="EFI27964.1"/>
    <property type="molecule type" value="Genomic_DNA"/>
</dbReference>
<dbReference type="HOGENOM" id="CLU_2223143_0_0_1"/>
<dbReference type="Proteomes" id="UP000001861">
    <property type="component" value="Unassembled WGS sequence"/>
</dbReference>
<dbReference type="RefSeq" id="XP_002911458.1">
    <property type="nucleotide sequence ID" value="XM_002911412.1"/>
</dbReference>
<proteinExistence type="predicted"/>
<comment type="caution">
    <text evidence="1">The sequence shown here is derived from an EMBL/GenBank/DDBJ whole genome shotgun (WGS) entry which is preliminary data.</text>
</comment>
<organism evidence="1 2">
    <name type="scientific">Coprinopsis cinerea (strain Okayama-7 / 130 / ATCC MYA-4618 / FGSC 9003)</name>
    <name type="common">Inky cap fungus</name>
    <name type="synonym">Hormographiella aspergillata</name>
    <dbReference type="NCBI Taxonomy" id="240176"/>
    <lineage>
        <taxon>Eukaryota</taxon>
        <taxon>Fungi</taxon>
        <taxon>Dikarya</taxon>
        <taxon>Basidiomycota</taxon>
        <taxon>Agaricomycotina</taxon>
        <taxon>Agaricomycetes</taxon>
        <taxon>Agaricomycetidae</taxon>
        <taxon>Agaricales</taxon>
        <taxon>Agaricineae</taxon>
        <taxon>Psathyrellaceae</taxon>
        <taxon>Coprinopsis</taxon>
    </lineage>
</organism>
<dbReference type="GeneID" id="9380142"/>
<dbReference type="AlphaFoldDB" id="D6RM35"/>
<evidence type="ECO:0000313" key="1">
    <source>
        <dbReference type="EMBL" id="EFI27964.1"/>
    </source>
</evidence>